<keyword evidence="6" id="KW-0233">DNA recombination</keyword>
<dbReference type="PANTHER" id="PTHR36172:SF1">
    <property type="entry name" value="RESOLVASE-RELATED"/>
    <property type="match status" value="1"/>
</dbReference>
<dbReference type="Pfam" id="PF07282">
    <property type="entry name" value="Cas12f1-like_TNB"/>
    <property type="match status" value="1"/>
</dbReference>
<dbReference type="InterPro" id="IPR051491">
    <property type="entry name" value="Recombinase/Transposase-rel"/>
</dbReference>
<feature type="domain" description="Probable transposase IS891/IS1136/IS1341" evidence="7">
    <location>
        <begin position="170"/>
        <end position="286"/>
    </location>
</feature>
<keyword evidence="2" id="KW-0815">Transposition</keyword>
<evidence type="ECO:0000256" key="4">
    <source>
        <dbReference type="ARBA" id="ARBA00022833"/>
    </source>
</evidence>
<dbReference type="EMBL" id="CP078093">
    <property type="protein sequence ID" value="QXM05729.1"/>
    <property type="molecule type" value="Genomic_DNA"/>
</dbReference>
<evidence type="ECO:0000256" key="5">
    <source>
        <dbReference type="ARBA" id="ARBA00023125"/>
    </source>
</evidence>
<evidence type="ECO:0000256" key="3">
    <source>
        <dbReference type="ARBA" id="ARBA00022723"/>
    </source>
</evidence>
<feature type="domain" description="Transposase putative helix-turn-helix" evidence="9">
    <location>
        <begin position="16"/>
        <end position="56"/>
    </location>
</feature>
<dbReference type="InterPro" id="IPR010095">
    <property type="entry name" value="Cas12f1-like_TNB"/>
</dbReference>
<gene>
    <name evidence="10" type="ORF">KVH43_10190</name>
</gene>
<dbReference type="NCBIfam" id="TIGR01766">
    <property type="entry name" value="IS200/IS605 family accessory protein TnpB-like domain"/>
    <property type="match status" value="1"/>
</dbReference>
<feature type="domain" description="Cas12f1-like TNB" evidence="8">
    <location>
        <begin position="304"/>
        <end position="367"/>
    </location>
</feature>
<accession>A0ABX8R9L2</accession>
<dbReference type="NCBIfam" id="NF040570">
    <property type="entry name" value="guided_TnpB"/>
    <property type="match status" value="1"/>
</dbReference>
<proteinExistence type="inferred from homology"/>
<dbReference type="Proteomes" id="UP000886818">
    <property type="component" value="Chromosome"/>
</dbReference>
<evidence type="ECO:0000256" key="1">
    <source>
        <dbReference type="ARBA" id="ARBA00008761"/>
    </source>
</evidence>
<evidence type="ECO:0000313" key="10">
    <source>
        <dbReference type="EMBL" id="QXM05729.1"/>
    </source>
</evidence>
<keyword evidence="5" id="KW-0238">DNA-binding</keyword>
<reference evidence="10" key="1">
    <citation type="submission" date="2021-07" db="EMBL/GenBank/DDBJ databases">
        <title>Complete genome sequence of Crassaminicella sp. 143-21, isolated from a deep-sea hydrothermal vent.</title>
        <authorList>
            <person name="Li X."/>
        </authorList>
    </citation>
    <scope>NUCLEOTIDE SEQUENCE</scope>
    <source>
        <strain evidence="10">143-21</strain>
    </source>
</reference>
<evidence type="ECO:0000259" key="8">
    <source>
        <dbReference type="Pfam" id="PF07282"/>
    </source>
</evidence>
<comment type="similarity">
    <text evidence="1">In the C-terminal section; belongs to the transposase 35 family.</text>
</comment>
<evidence type="ECO:0000256" key="2">
    <source>
        <dbReference type="ARBA" id="ARBA00022578"/>
    </source>
</evidence>
<dbReference type="InterPro" id="IPR021027">
    <property type="entry name" value="Transposase_put_HTH"/>
</dbReference>
<dbReference type="Pfam" id="PF12323">
    <property type="entry name" value="HTH_OrfB_IS605"/>
    <property type="match status" value="1"/>
</dbReference>
<keyword evidence="11" id="KW-1185">Reference proteome</keyword>
<evidence type="ECO:0000256" key="6">
    <source>
        <dbReference type="ARBA" id="ARBA00023172"/>
    </source>
</evidence>
<keyword evidence="3" id="KW-0479">Metal-binding</keyword>
<keyword evidence="4" id="KW-0862">Zinc</keyword>
<name>A0ABX8R9L2_9CLOT</name>
<sequence>MGFKKKNENSIVLCKKIQIHPTKGQIADIERDSFLCKLLYNTYLAQRKEYYTCYNKNMKMTEQRSQIKLLREQNTDYAKVYAKHLHAVCMDLAVDYDNCVKKRSKGEKTRLPRYKDKDYFYPLKTPKQYVKIKEDRIKLGFYEIKVDVNEIPTNYGEVWIIKARNKYLISVSYEVNKKENNNNNILAIDLGISKFATGINQNGEVIEIINPRYDKYWNKKIDKIRSMRDTKKKGSGRYKKLTKTLKRLYEKRRKQQEHFIHTITKYLVLNNKELILGDLSQEQMIKKSNLIKLNRSIKENWGLGKFKTFLTYKAKLHDVKVVYINEAYTSKTCSNCGNRKSMELSKRVYKCTCGMTLDRDINSSINIFNKHNKNKALNYKNINQVTTLHFHFGKLVA</sequence>
<organism evidence="10 11">
    <name type="scientific">Crassaminicella indica</name>
    <dbReference type="NCBI Taxonomy" id="2855394"/>
    <lineage>
        <taxon>Bacteria</taxon>
        <taxon>Bacillati</taxon>
        <taxon>Bacillota</taxon>
        <taxon>Clostridia</taxon>
        <taxon>Eubacteriales</taxon>
        <taxon>Clostridiaceae</taxon>
        <taxon>Crassaminicella</taxon>
    </lineage>
</organism>
<dbReference type="InterPro" id="IPR001959">
    <property type="entry name" value="Transposase"/>
</dbReference>
<evidence type="ECO:0000259" key="7">
    <source>
        <dbReference type="Pfam" id="PF01385"/>
    </source>
</evidence>
<evidence type="ECO:0000313" key="11">
    <source>
        <dbReference type="Proteomes" id="UP000886818"/>
    </source>
</evidence>
<dbReference type="Pfam" id="PF01385">
    <property type="entry name" value="OrfB_IS605"/>
    <property type="match status" value="1"/>
</dbReference>
<evidence type="ECO:0000259" key="9">
    <source>
        <dbReference type="Pfam" id="PF12323"/>
    </source>
</evidence>
<protein>
    <submittedName>
        <fullName evidence="10">Transposase</fullName>
    </submittedName>
</protein>
<dbReference type="RefSeq" id="WP_218282427.1">
    <property type="nucleotide sequence ID" value="NZ_CP078093.1"/>
</dbReference>
<dbReference type="PANTHER" id="PTHR36172">
    <property type="match status" value="1"/>
</dbReference>